<accession>C1EHM9</accession>
<feature type="transmembrane region" description="Helical" evidence="6">
    <location>
        <begin position="92"/>
        <end position="112"/>
    </location>
</feature>
<feature type="domain" description="Sugar phosphate transporter" evidence="7">
    <location>
        <begin position="39"/>
        <end position="306"/>
    </location>
</feature>
<dbReference type="GO" id="GO:0016020">
    <property type="term" value="C:membrane"/>
    <property type="evidence" value="ECO:0007669"/>
    <property type="project" value="UniProtKB-SubCell"/>
</dbReference>
<evidence type="ECO:0000313" key="9">
    <source>
        <dbReference type="Proteomes" id="UP000002009"/>
    </source>
</evidence>
<keyword evidence="4 6" id="KW-0472">Membrane</keyword>
<feature type="transmembrane region" description="Helical" evidence="6">
    <location>
        <begin position="235"/>
        <end position="259"/>
    </location>
</feature>
<dbReference type="Pfam" id="PF03151">
    <property type="entry name" value="TPT"/>
    <property type="match status" value="1"/>
</dbReference>
<dbReference type="EMBL" id="CP001333">
    <property type="protein sequence ID" value="ACO67534.1"/>
    <property type="molecule type" value="Genomic_DNA"/>
</dbReference>
<feature type="transmembrane region" description="Helical" evidence="6">
    <location>
        <begin position="290"/>
        <end position="312"/>
    </location>
</feature>
<evidence type="ECO:0000256" key="3">
    <source>
        <dbReference type="ARBA" id="ARBA00022989"/>
    </source>
</evidence>
<dbReference type="Proteomes" id="UP000002009">
    <property type="component" value="Chromosome 15"/>
</dbReference>
<comment type="subcellular location">
    <subcellularLocation>
        <location evidence="1">Membrane</location>
        <topology evidence="1">Multi-pass membrane protein</topology>
    </subcellularLocation>
</comment>
<feature type="transmembrane region" description="Helical" evidence="6">
    <location>
        <begin position="118"/>
        <end position="139"/>
    </location>
</feature>
<dbReference type="RefSeq" id="XP_002506276.1">
    <property type="nucleotide sequence ID" value="XM_002506230.1"/>
</dbReference>
<reference evidence="8 9" key="1">
    <citation type="journal article" date="2009" name="Science">
        <title>Green evolution and dynamic adaptations revealed by genomes of the marine picoeukaryotes Micromonas.</title>
        <authorList>
            <person name="Worden A.Z."/>
            <person name="Lee J.H."/>
            <person name="Mock T."/>
            <person name="Rouze P."/>
            <person name="Simmons M.P."/>
            <person name="Aerts A.L."/>
            <person name="Allen A.E."/>
            <person name="Cuvelier M.L."/>
            <person name="Derelle E."/>
            <person name="Everett M.V."/>
            <person name="Foulon E."/>
            <person name="Grimwood J."/>
            <person name="Gundlach H."/>
            <person name="Henrissat B."/>
            <person name="Napoli C."/>
            <person name="McDonald S.M."/>
            <person name="Parker M.S."/>
            <person name="Rombauts S."/>
            <person name="Salamov A."/>
            <person name="Von Dassow P."/>
            <person name="Badger J.H."/>
            <person name="Coutinho P.M."/>
            <person name="Demir E."/>
            <person name="Dubchak I."/>
            <person name="Gentemann C."/>
            <person name="Eikrem W."/>
            <person name="Gready J.E."/>
            <person name="John U."/>
            <person name="Lanier W."/>
            <person name="Lindquist E.A."/>
            <person name="Lucas S."/>
            <person name="Mayer K.F."/>
            <person name="Moreau H."/>
            <person name="Not F."/>
            <person name="Otillar R."/>
            <person name="Panaud O."/>
            <person name="Pangilinan J."/>
            <person name="Paulsen I."/>
            <person name="Piegu B."/>
            <person name="Poliakov A."/>
            <person name="Robbens S."/>
            <person name="Schmutz J."/>
            <person name="Toulza E."/>
            <person name="Wyss T."/>
            <person name="Zelensky A."/>
            <person name="Zhou K."/>
            <person name="Armbrust E.V."/>
            <person name="Bhattacharya D."/>
            <person name="Goodenough U.W."/>
            <person name="Van de Peer Y."/>
            <person name="Grigoriev I.V."/>
        </authorList>
    </citation>
    <scope>NUCLEOTIDE SEQUENCE [LARGE SCALE GENOMIC DNA]</scope>
    <source>
        <strain evidence="9">RCC299 / NOUM17</strain>
    </source>
</reference>
<dbReference type="PANTHER" id="PTHR11132">
    <property type="entry name" value="SOLUTE CARRIER FAMILY 35"/>
    <property type="match status" value="1"/>
</dbReference>
<dbReference type="InterPro" id="IPR004853">
    <property type="entry name" value="Sugar_P_trans_dom"/>
</dbReference>
<evidence type="ECO:0000256" key="4">
    <source>
        <dbReference type="ARBA" id="ARBA00023136"/>
    </source>
</evidence>
<dbReference type="OrthoDB" id="6418713at2759"/>
<dbReference type="eggNOG" id="KOG1441">
    <property type="taxonomic scope" value="Eukaryota"/>
</dbReference>
<feature type="transmembrane region" description="Helical" evidence="6">
    <location>
        <begin position="21"/>
        <end position="39"/>
    </location>
</feature>
<sequence length="422" mass="46140">MGFRLWGRKKDEEQSWSEFGELIVHVSLFMLSGPTLILLQKYVLGNLVFEYPIFIVTMSTFSRWFLILGLVHTGTVRLGAHRDLTFMEWTKGMLPVGVLECISLATGSAAYLHLSVSFVQMLKAFQPVVLNVLITTLGLEPFSMRAFVCIVLVTFGSVLAAIGEVNFTLTGMYLMLVSELAESVKYVVLHYFLRNEGYSLWEGIYFTTPSSAFSLAVLCFVFERDVVEQENLLVVQHNSIVFLSLVTLAIITSVSGFGIIKELGSVANKVLVMLRNALLIYPATQLYDEVVAPIQVIGYSITLLGTAGFAFFKVSQEVITRTQSQMDLASMAELSSSDDDEGTVPSDVDSSGGRGRYGAVGGYASDPTTQPLLASPVKASRLGTPPRSPMKRNGSIKRSGSNSGRGPGLRRTSPPNTGGYWD</sequence>
<feature type="transmembrane region" description="Helical" evidence="6">
    <location>
        <begin position="51"/>
        <end position="71"/>
    </location>
</feature>
<keyword evidence="3 6" id="KW-1133">Transmembrane helix</keyword>
<evidence type="ECO:0000313" key="8">
    <source>
        <dbReference type="EMBL" id="ACO67534.1"/>
    </source>
</evidence>
<dbReference type="InParanoid" id="C1EHM9"/>
<feature type="transmembrane region" description="Helical" evidence="6">
    <location>
        <begin position="146"/>
        <end position="167"/>
    </location>
</feature>
<dbReference type="AlphaFoldDB" id="C1EHM9"/>
<feature type="compositionally biased region" description="Gly residues" evidence="5">
    <location>
        <begin position="352"/>
        <end position="361"/>
    </location>
</feature>
<dbReference type="InterPro" id="IPR050186">
    <property type="entry name" value="TPT_transporter"/>
</dbReference>
<evidence type="ECO:0000256" key="1">
    <source>
        <dbReference type="ARBA" id="ARBA00004141"/>
    </source>
</evidence>
<feature type="transmembrane region" description="Helical" evidence="6">
    <location>
        <begin position="204"/>
        <end position="223"/>
    </location>
</feature>
<evidence type="ECO:0000256" key="6">
    <source>
        <dbReference type="SAM" id="Phobius"/>
    </source>
</evidence>
<evidence type="ECO:0000259" key="7">
    <source>
        <dbReference type="Pfam" id="PF03151"/>
    </source>
</evidence>
<evidence type="ECO:0000256" key="5">
    <source>
        <dbReference type="SAM" id="MobiDB-lite"/>
    </source>
</evidence>
<proteinExistence type="predicted"/>
<name>C1EHM9_MICCC</name>
<organism evidence="8 9">
    <name type="scientific">Micromonas commoda (strain RCC299 / NOUM17 / CCMP2709)</name>
    <name type="common">Picoplanktonic green alga</name>
    <dbReference type="NCBI Taxonomy" id="296587"/>
    <lineage>
        <taxon>Eukaryota</taxon>
        <taxon>Viridiplantae</taxon>
        <taxon>Chlorophyta</taxon>
        <taxon>Mamiellophyceae</taxon>
        <taxon>Mamiellales</taxon>
        <taxon>Mamiellaceae</taxon>
        <taxon>Micromonas</taxon>
    </lineage>
</organism>
<dbReference type="KEGG" id="mis:MICPUN_109520"/>
<gene>
    <name evidence="8" type="ORF">MICPUN_109520</name>
</gene>
<keyword evidence="2 6" id="KW-0812">Transmembrane</keyword>
<dbReference type="GeneID" id="8249386"/>
<evidence type="ECO:0000256" key="2">
    <source>
        <dbReference type="ARBA" id="ARBA00022692"/>
    </source>
</evidence>
<keyword evidence="9" id="KW-1185">Reference proteome</keyword>
<protein>
    <submittedName>
        <fullName evidence="8">Drug/Metabolite transporter superfamily</fullName>
    </submittedName>
</protein>
<feature type="region of interest" description="Disordered" evidence="5">
    <location>
        <begin position="331"/>
        <end position="422"/>
    </location>
</feature>